<keyword evidence="4" id="KW-1185">Reference proteome</keyword>
<evidence type="ECO:0000259" key="2">
    <source>
        <dbReference type="Pfam" id="PF14607"/>
    </source>
</evidence>
<dbReference type="EMBL" id="QRDZ01000001">
    <property type="protein sequence ID" value="RED89248.1"/>
    <property type="molecule type" value="Genomic_DNA"/>
</dbReference>
<organism evidence="3 4">
    <name type="scientific">Cohnella phaseoli</name>
    <dbReference type="NCBI Taxonomy" id="456490"/>
    <lineage>
        <taxon>Bacteria</taxon>
        <taxon>Bacillati</taxon>
        <taxon>Bacillota</taxon>
        <taxon>Bacilli</taxon>
        <taxon>Bacillales</taxon>
        <taxon>Paenibacillaceae</taxon>
        <taxon>Cohnella</taxon>
    </lineage>
</organism>
<protein>
    <submittedName>
        <fullName evidence="3">Lysophospholipase L1-like esterase</fullName>
    </submittedName>
</protein>
<dbReference type="RefSeq" id="WP_116058707.1">
    <property type="nucleotide sequence ID" value="NZ_QRDZ01000001.1"/>
</dbReference>
<dbReference type="SUPFAM" id="SSF52266">
    <property type="entry name" value="SGNH hydrolase"/>
    <property type="match status" value="1"/>
</dbReference>
<evidence type="ECO:0000259" key="1">
    <source>
        <dbReference type="Pfam" id="PF14606"/>
    </source>
</evidence>
<name>A0A3D9KTB2_9BACL</name>
<accession>A0A3D9KTB2</accession>
<gene>
    <name evidence="3" type="ORF">DFP98_101223</name>
</gene>
<evidence type="ECO:0000313" key="3">
    <source>
        <dbReference type="EMBL" id="RED89248.1"/>
    </source>
</evidence>
<sequence length="370" mass="41404">MTNNSKRIDVIRLDENMTIKPTVHDSLQWLSPLEKPFHIAGFAWLGQDKRYRRLPTSPTLSLPHAVDELANCTAGGQIRFRTNSSRLSLRAKLRGPSDMYHMPATGQSGFDCYLGEPGDQHYLSTARFDPASTEYEAELYNWGEKREFCVTLNFPLYQGVEEVWIGVEPDAAIGSAPSYADDKPIVIYGTSITQGGCATRPGMAYSNILSRSIPLEFMNLGFSGNGKGEPEVARTIAEIPNPAMLILDYEANSGTIEDISTTLPQFIPIYRERHPDVPIVVVSKIRFAGDRYYEEMRILHEGRKKVQEETVMRLRQRGDVNVHFVDGSNLLGEGAEECTVDGVHPTDLGFLRMATSLEPVIRELLAQTKY</sequence>
<reference evidence="3 4" key="1">
    <citation type="submission" date="2018-07" db="EMBL/GenBank/DDBJ databases">
        <title>Genomic Encyclopedia of Type Strains, Phase III (KMG-III): the genomes of soil and plant-associated and newly described type strains.</title>
        <authorList>
            <person name="Whitman W."/>
        </authorList>
    </citation>
    <scope>NUCLEOTIDE SEQUENCE [LARGE SCALE GENOMIC DNA]</scope>
    <source>
        <strain evidence="3 4">CECT 7287</strain>
    </source>
</reference>
<dbReference type="InterPro" id="IPR013830">
    <property type="entry name" value="SGNH_hydro"/>
</dbReference>
<proteinExistence type="predicted"/>
<evidence type="ECO:0000313" key="4">
    <source>
        <dbReference type="Proteomes" id="UP000256977"/>
    </source>
</evidence>
<feature type="domain" description="SGNH hydrolase-type esterase" evidence="1">
    <location>
        <begin position="183"/>
        <end position="362"/>
    </location>
</feature>
<dbReference type="Gene3D" id="3.40.50.1110">
    <property type="entry name" value="SGNH hydrolase"/>
    <property type="match status" value="1"/>
</dbReference>
<dbReference type="InterPro" id="IPR036514">
    <property type="entry name" value="SGNH_hydro_sf"/>
</dbReference>
<dbReference type="OrthoDB" id="5624617at2"/>
<dbReference type="Pfam" id="PF14607">
    <property type="entry name" value="GxDLY"/>
    <property type="match status" value="1"/>
</dbReference>
<dbReference type="Gene3D" id="2.60.120.260">
    <property type="entry name" value="Galactose-binding domain-like"/>
    <property type="match status" value="1"/>
</dbReference>
<dbReference type="AlphaFoldDB" id="A0A3D9KTB2"/>
<comment type="caution">
    <text evidence="3">The sequence shown here is derived from an EMBL/GenBank/DDBJ whole genome shotgun (WGS) entry which is preliminary data.</text>
</comment>
<dbReference type="InterPro" id="IPR032740">
    <property type="entry name" value="GxDLY"/>
</dbReference>
<dbReference type="Proteomes" id="UP000256977">
    <property type="component" value="Unassembled WGS sequence"/>
</dbReference>
<feature type="domain" description="SGNH hydrolase-type esterase N-terminal" evidence="2">
    <location>
        <begin position="27"/>
        <end position="173"/>
    </location>
</feature>
<dbReference type="Pfam" id="PF14606">
    <property type="entry name" value="Lipase_GDSL_3"/>
    <property type="match status" value="1"/>
</dbReference>